<protein>
    <submittedName>
        <fullName evidence="1">Uncharacterized protein</fullName>
    </submittedName>
</protein>
<name>A0ABR2Z6K7_9AGAR</name>
<accession>A0ABR2Z6K7</accession>
<comment type="caution">
    <text evidence="1">The sequence shown here is derived from an EMBL/GenBank/DDBJ whole genome shotgun (WGS) entry which is preliminary data.</text>
</comment>
<proteinExistence type="predicted"/>
<evidence type="ECO:0000313" key="2">
    <source>
        <dbReference type="Proteomes" id="UP001437256"/>
    </source>
</evidence>
<keyword evidence="2" id="KW-1185">Reference proteome</keyword>
<dbReference type="EMBL" id="JBBXMP010000604">
    <property type="protein sequence ID" value="KAL0057276.1"/>
    <property type="molecule type" value="Genomic_DNA"/>
</dbReference>
<organism evidence="1 2">
    <name type="scientific">Marasmius tenuissimus</name>
    <dbReference type="NCBI Taxonomy" id="585030"/>
    <lineage>
        <taxon>Eukaryota</taxon>
        <taxon>Fungi</taxon>
        <taxon>Dikarya</taxon>
        <taxon>Basidiomycota</taxon>
        <taxon>Agaricomycotina</taxon>
        <taxon>Agaricomycetes</taxon>
        <taxon>Agaricomycetidae</taxon>
        <taxon>Agaricales</taxon>
        <taxon>Marasmiineae</taxon>
        <taxon>Marasmiaceae</taxon>
        <taxon>Marasmius</taxon>
    </lineage>
</organism>
<dbReference type="Proteomes" id="UP001437256">
    <property type="component" value="Unassembled WGS sequence"/>
</dbReference>
<gene>
    <name evidence="1" type="ORF">AAF712_016091</name>
</gene>
<reference evidence="1 2" key="1">
    <citation type="submission" date="2024-05" db="EMBL/GenBank/DDBJ databases">
        <title>A draft genome resource for the thread blight pathogen Marasmius tenuissimus strain MS-2.</title>
        <authorList>
            <person name="Yulfo-Soto G.E."/>
            <person name="Baruah I.K."/>
            <person name="Amoako-Attah I."/>
            <person name="Bukari Y."/>
            <person name="Meinhardt L.W."/>
            <person name="Bailey B.A."/>
            <person name="Cohen S.P."/>
        </authorList>
    </citation>
    <scope>NUCLEOTIDE SEQUENCE [LARGE SCALE GENOMIC DNA]</scope>
    <source>
        <strain evidence="1 2">MS-2</strain>
    </source>
</reference>
<evidence type="ECO:0000313" key="1">
    <source>
        <dbReference type="EMBL" id="KAL0057276.1"/>
    </source>
</evidence>
<sequence>MAHRRMLNDQIDHFAFLQLRSLFSVDKEPNDMLDEPNSNLLAAAMENLNILVVEPDSDDEMMVDDQAQVQEGWISHAHINSNTTSESGAYSLYTSKTVGLSFSGL</sequence>